<dbReference type="PROSITE" id="PS50968">
    <property type="entry name" value="BIOTINYL_LIPOYL"/>
    <property type="match status" value="1"/>
</dbReference>
<dbReference type="EMBL" id="CP002959">
    <property type="protein sequence ID" value="AFM13223.1"/>
    <property type="molecule type" value="Genomic_DNA"/>
</dbReference>
<evidence type="ECO:0000313" key="4">
    <source>
        <dbReference type="Proteomes" id="UP000006048"/>
    </source>
</evidence>
<dbReference type="InterPro" id="IPR050709">
    <property type="entry name" value="Biotin_Carboxyl_Carrier/Decarb"/>
</dbReference>
<reference evidence="3 4" key="1">
    <citation type="submission" date="2012-06" db="EMBL/GenBank/DDBJ databases">
        <title>The complete chromosome of genome of Turneriella parva DSM 21527.</title>
        <authorList>
            <consortium name="US DOE Joint Genome Institute (JGI-PGF)"/>
            <person name="Lucas S."/>
            <person name="Han J."/>
            <person name="Lapidus A."/>
            <person name="Bruce D."/>
            <person name="Goodwin L."/>
            <person name="Pitluck S."/>
            <person name="Peters L."/>
            <person name="Kyrpides N."/>
            <person name="Mavromatis K."/>
            <person name="Ivanova N."/>
            <person name="Mikhailova N."/>
            <person name="Chertkov O."/>
            <person name="Detter J.C."/>
            <person name="Tapia R."/>
            <person name="Han C."/>
            <person name="Land M."/>
            <person name="Hauser L."/>
            <person name="Markowitz V."/>
            <person name="Cheng J.-F."/>
            <person name="Hugenholtz P."/>
            <person name="Woyke T."/>
            <person name="Wu D."/>
            <person name="Gronow S."/>
            <person name="Wellnitz S."/>
            <person name="Brambilla E."/>
            <person name="Klenk H.-P."/>
            <person name="Eisen J.A."/>
        </authorList>
    </citation>
    <scope>NUCLEOTIDE SEQUENCE [LARGE SCALE GENOMIC DNA]</scope>
    <source>
        <strain evidence="4">ATCC BAA-1111 / DSM 21527 / NCTC 11395 / H</strain>
    </source>
</reference>
<gene>
    <name evidence="3" type="ordered locus">Turpa_2583</name>
</gene>
<keyword evidence="1" id="KW-0092">Biotin</keyword>
<dbReference type="InterPro" id="IPR011053">
    <property type="entry name" value="Single_hybrid_motif"/>
</dbReference>
<evidence type="ECO:0000259" key="2">
    <source>
        <dbReference type="PROSITE" id="PS50968"/>
    </source>
</evidence>
<dbReference type="OrthoDB" id="337953at2"/>
<evidence type="ECO:0000256" key="1">
    <source>
        <dbReference type="ARBA" id="ARBA00023267"/>
    </source>
</evidence>
<dbReference type="Proteomes" id="UP000006048">
    <property type="component" value="Chromosome"/>
</dbReference>
<name>I4B7G6_TURPD</name>
<dbReference type="CDD" id="cd06850">
    <property type="entry name" value="biotinyl_domain"/>
    <property type="match status" value="1"/>
</dbReference>
<organism evidence="3 4">
    <name type="scientific">Turneriella parva (strain ATCC BAA-1111 / DSM 21527 / NCTC 11395 / H)</name>
    <name type="common">Leptospira parva</name>
    <dbReference type="NCBI Taxonomy" id="869212"/>
    <lineage>
        <taxon>Bacteria</taxon>
        <taxon>Pseudomonadati</taxon>
        <taxon>Spirochaetota</taxon>
        <taxon>Spirochaetia</taxon>
        <taxon>Leptospirales</taxon>
        <taxon>Leptospiraceae</taxon>
        <taxon>Turneriella</taxon>
    </lineage>
</organism>
<dbReference type="PANTHER" id="PTHR45266">
    <property type="entry name" value="OXALOACETATE DECARBOXYLASE ALPHA CHAIN"/>
    <property type="match status" value="1"/>
</dbReference>
<sequence>MRRWLIRHEQKELPFVVSSGTISGGYTAAGEPLGEYEMAAQTVPHAPQVVSLNGRQHRLSVLRKGNQLLVNVDGFFYRFYATQLRNESAAGSTALEIRSEIPGKIIKVLVKPGDQVTPGQGVIVQEAMKMEITLAAASSRKVSEVLVEAGAQVAADEVLIRLSGDNEA</sequence>
<dbReference type="InterPro" id="IPR000089">
    <property type="entry name" value="Biotin_lipoyl"/>
</dbReference>
<dbReference type="STRING" id="869212.Turpa_2583"/>
<dbReference type="AlphaFoldDB" id="I4B7G6"/>
<dbReference type="HOGENOM" id="CLU_1585755_0_0_12"/>
<dbReference type="SUPFAM" id="SSF51230">
    <property type="entry name" value="Single hybrid motif"/>
    <property type="match status" value="1"/>
</dbReference>
<dbReference type="PANTHER" id="PTHR45266:SF3">
    <property type="entry name" value="OXALOACETATE DECARBOXYLASE ALPHA CHAIN"/>
    <property type="match status" value="1"/>
</dbReference>
<feature type="domain" description="Lipoyl-binding" evidence="2">
    <location>
        <begin position="87"/>
        <end position="163"/>
    </location>
</feature>
<proteinExistence type="predicted"/>
<accession>I4B7G6</accession>
<evidence type="ECO:0000313" key="3">
    <source>
        <dbReference type="EMBL" id="AFM13223.1"/>
    </source>
</evidence>
<dbReference type="RefSeq" id="WP_014803728.1">
    <property type="nucleotide sequence ID" value="NC_018020.1"/>
</dbReference>
<dbReference type="KEGG" id="tpx:Turpa_2583"/>
<dbReference type="Pfam" id="PF00364">
    <property type="entry name" value="Biotin_lipoyl"/>
    <property type="match status" value="1"/>
</dbReference>
<dbReference type="Gene3D" id="2.40.50.100">
    <property type="match status" value="1"/>
</dbReference>
<protein>
    <submittedName>
        <fullName evidence="3">Biotin/lipoyl attachment domain-containing protein</fullName>
    </submittedName>
</protein>
<keyword evidence="4" id="KW-1185">Reference proteome</keyword>